<proteinExistence type="predicted"/>
<dbReference type="OrthoDB" id="1524207at2"/>
<gene>
    <name evidence="2" type="ORF">D7D48_05495</name>
</gene>
<dbReference type="EMBL" id="RWJI01000001">
    <property type="protein sequence ID" value="RRQ52312.1"/>
    <property type="molecule type" value="Genomic_DNA"/>
</dbReference>
<feature type="signal peptide" evidence="1">
    <location>
        <begin position="1"/>
        <end position="22"/>
    </location>
</feature>
<sequence length="187" mass="20590">MKMFWILVALSASAYATPQPSAQPADKFFADMSMLCGKSFNGKLAAGDDSDASFASAKMQAHVRTCTDREIQISFDVGEDRSRTWIITRTDNGLRLKHRHMLKDGTEDPVSQYGGDTAQAGTATRQEFPADAYSKAMFTKEGRTVSNTNIWAFEIDAGRSLTYELARPNRLFRVAFDVGNPITGASE</sequence>
<feature type="chain" id="PRO_5019457487" description="Outer membrane lipoprotein carrier protein LolA" evidence="1">
    <location>
        <begin position="23"/>
        <end position="187"/>
    </location>
</feature>
<reference evidence="2 3" key="1">
    <citation type="submission" date="2018-12" db="EMBL/GenBank/DDBJ databases">
        <authorList>
            <person name="Kim S.-J."/>
            <person name="Jung G.-Y."/>
        </authorList>
    </citation>
    <scope>NUCLEOTIDE SEQUENCE [LARGE SCALE GENOMIC DNA]</scope>
    <source>
        <strain evidence="2 3">03SU3-P</strain>
    </source>
</reference>
<evidence type="ECO:0000256" key="1">
    <source>
        <dbReference type="SAM" id="SignalP"/>
    </source>
</evidence>
<dbReference type="RefSeq" id="WP_125230329.1">
    <property type="nucleotide sequence ID" value="NZ_RWJI01000001.1"/>
</dbReference>
<evidence type="ECO:0000313" key="3">
    <source>
        <dbReference type="Proteomes" id="UP000268553"/>
    </source>
</evidence>
<keyword evidence="1" id="KW-0732">Signal</keyword>
<accession>A0A426RTJ2</accession>
<dbReference type="AlphaFoldDB" id="A0A426RTJ2"/>
<evidence type="ECO:0008006" key="4">
    <source>
        <dbReference type="Google" id="ProtNLM"/>
    </source>
</evidence>
<protein>
    <recommendedName>
        <fullName evidence="4">Outer membrane lipoprotein carrier protein LolA</fullName>
    </recommendedName>
</protein>
<dbReference type="Proteomes" id="UP000268553">
    <property type="component" value="Unassembled WGS sequence"/>
</dbReference>
<organism evidence="2 3">
    <name type="scientific">Sphingorhabdus wooponensis</name>
    <dbReference type="NCBI Taxonomy" id="940136"/>
    <lineage>
        <taxon>Bacteria</taxon>
        <taxon>Pseudomonadati</taxon>
        <taxon>Pseudomonadota</taxon>
        <taxon>Alphaproteobacteria</taxon>
        <taxon>Sphingomonadales</taxon>
        <taxon>Sphingomonadaceae</taxon>
        <taxon>Sphingorhabdus</taxon>
    </lineage>
</organism>
<name>A0A426RTJ2_9SPHN</name>
<evidence type="ECO:0000313" key="2">
    <source>
        <dbReference type="EMBL" id="RRQ52312.1"/>
    </source>
</evidence>
<keyword evidence="3" id="KW-1185">Reference proteome</keyword>
<comment type="caution">
    <text evidence="2">The sequence shown here is derived from an EMBL/GenBank/DDBJ whole genome shotgun (WGS) entry which is preliminary data.</text>
</comment>